<dbReference type="EMBL" id="QGDT01000003">
    <property type="protein sequence ID" value="PWJ58917.1"/>
    <property type="molecule type" value="Genomic_DNA"/>
</dbReference>
<organism evidence="1 2">
    <name type="scientific">Dyadobacter jejuensis</name>
    <dbReference type="NCBI Taxonomy" id="1082580"/>
    <lineage>
        <taxon>Bacteria</taxon>
        <taxon>Pseudomonadati</taxon>
        <taxon>Bacteroidota</taxon>
        <taxon>Cytophagia</taxon>
        <taxon>Cytophagales</taxon>
        <taxon>Spirosomataceae</taxon>
        <taxon>Dyadobacter</taxon>
    </lineage>
</organism>
<comment type="caution">
    <text evidence="1">The sequence shown here is derived from an EMBL/GenBank/DDBJ whole genome shotgun (WGS) entry which is preliminary data.</text>
</comment>
<accession>A0A316B8R1</accession>
<protein>
    <submittedName>
        <fullName evidence="1">Uncharacterized protein</fullName>
    </submittedName>
</protein>
<name>A0A316B8R1_9BACT</name>
<reference evidence="1 2" key="1">
    <citation type="submission" date="2018-03" db="EMBL/GenBank/DDBJ databases">
        <title>Genomic Encyclopedia of Archaeal and Bacterial Type Strains, Phase II (KMG-II): from individual species to whole genera.</title>
        <authorList>
            <person name="Goeker M."/>
        </authorList>
    </citation>
    <scope>NUCLEOTIDE SEQUENCE [LARGE SCALE GENOMIC DNA]</scope>
    <source>
        <strain evidence="1 2">DSM 100346</strain>
    </source>
</reference>
<keyword evidence="2" id="KW-1185">Reference proteome</keyword>
<proteinExistence type="predicted"/>
<dbReference type="AlphaFoldDB" id="A0A316B8R1"/>
<evidence type="ECO:0000313" key="1">
    <source>
        <dbReference type="EMBL" id="PWJ58917.1"/>
    </source>
</evidence>
<evidence type="ECO:0000313" key="2">
    <source>
        <dbReference type="Proteomes" id="UP000245880"/>
    </source>
</evidence>
<gene>
    <name evidence="1" type="ORF">CLV98_103285</name>
</gene>
<dbReference type="Proteomes" id="UP000245880">
    <property type="component" value="Unassembled WGS sequence"/>
</dbReference>
<sequence length="52" mass="5893">MVCIQKNCLIQLDVSSGSSIFKSPLHHTFMIFNGVPVQSGKMELEELIDKWL</sequence>